<dbReference type="Proteomes" id="UP000692954">
    <property type="component" value="Unassembled WGS sequence"/>
</dbReference>
<sequence length="52" mass="6149">MFISYVRSININADKDLLSRGLVQITILSVYQQNELNQDDKPEKNLNYKNYQ</sequence>
<accession>A0A8S1NV62</accession>
<dbReference type="EMBL" id="CAJJDN010000060">
    <property type="protein sequence ID" value="CAD8093293.1"/>
    <property type="molecule type" value="Genomic_DNA"/>
</dbReference>
<reference evidence="1" key="1">
    <citation type="submission" date="2021-01" db="EMBL/GenBank/DDBJ databases">
        <authorList>
            <consortium name="Genoscope - CEA"/>
            <person name="William W."/>
        </authorList>
    </citation>
    <scope>NUCLEOTIDE SEQUENCE</scope>
</reference>
<evidence type="ECO:0000313" key="2">
    <source>
        <dbReference type="Proteomes" id="UP000692954"/>
    </source>
</evidence>
<protein>
    <submittedName>
        <fullName evidence="1">Uncharacterized protein</fullName>
    </submittedName>
</protein>
<organism evidence="1 2">
    <name type="scientific">Paramecium sonneborni</name>
    <dbReference type="NCBI Taxonomy" id="65129"/>
    <lineage>
        <taxon>Eukaryota</taxon>
        <taxon>Sar</taxon>
        <taxon>Alveolata</taxon>
        <taxon>Ciliophora</taxon>
        <taxon>Intramacronucleata</taxon>
        <taxon>Oligohymenophorea</taxon>
        <taxon>Peniculida</taxon>
        <taxon>Parameciidae</taxon>
        <taxon>Paramecium</taxon>
    </lineage>
</organism>
<gene>
    <name evidence="1" type="ORF">PSON_ATCC_30995.1.T0600206</name>
</gene>
<evidence type="ECO:0000313" key="1">
    <source>
        <dbReference type="EMBL" id="CAD8093293.1"/>
    </source>
</evidence>
<comment type="caution">
    <text evidence="1">The sequence shown here is derived from an EMBL/GenBank/DDBJ whole genome shotgun (WGS) entry which is preliminary data.</text>
</comment>
<name>A0A8S1NV62_9CILI</name>
<keyword evidence="2" id="KW-1185">Reference proteome</keyword>
<dbReference type="AlphaFoldDB" id="A0A8S1NV62"/>
<proteinExistence type="predicted"/>